<evidence type="ECO:0000313" key="3">
    <source>
        <dbReference type="Proteomes" id="UP000244441"/>
    </source>
</evidence>
<sequence>MNFKKSALAILPAIFLSHISFADELSGHIGIETRLYTQDPIYTEQADQQISLHAETEFYFEVGENGNGITFTPYIRLNSEDAASNQFDLREFMYLHVGDDWELKVGLGKVFWGVTETLHLVDIINQTDNLASFDGEEKLGQAMIHYSQINDWGVIDAFILPGFRERSFAGNEGRLRPQLKIIEDASYESSDGQSHIDYALRWSHSIDDWDLGLSWFNGTSREADFKPVASATGVELQPFYGQINQLGVDVQYIYQDWLWKLEAITRQSDTMQDINAAVGGFEYSQVGILDTAIDLGWVVEYAFDNRDSNVAPRQNDISFATRWALNDAESTEFLVGFSQDLEHSGSRSAFVEGSTRVGDSLVVTVDAWFFSADTDQDLSYAVRNDDFVQVDFSYYF</sequence>
<gene>
    <name evidence="2" type="ORF">C2869_08895</name>
</gene>
<keyword evidence="1" id="KW-0732">Signal</keyword>
<feature type="chain" id="PRO_5015664863" description="Alginate export domain-containing protein" evidence="1">
    <location>
        <begin position="23"/>
        <end position="396"/>
    </location>
</feature>
<dbReference type="KEGG" id="cate:C2869_08895"/>
<keyword evidence="3" id="KW-1185">Reference proteome</keyword>
<protein>
    <recommendedName>
        <fullName evidence="4">Alginate export domain-containing protein</fullName>
    </recommendedName>
</protein>
<accession>A0A2S0VQQ1</accession>
<name>A0A2S0VQQ1_9ALTE</name>
<evidence type="ECO:0000313" key="2">
    <source>
        <dbReference type="EMBL" id="AWB66538.1"/>
    </source>
</evidence>
<dbReference type="AlphaFoldDB" id="A0A2S0VQQ1"/>
<evidence type="ECO:0008006" key="4">
    <source>
        <dbReference type="Google" id="ProtNLM"/>
    </source>
</evidence>
<reference evidence="2 3" key="1">
    <citation type="submission" date="2018-01" db="EMBL/GenBank/DDBJ databases">
        <title>Genome sequence of a Cantenovulum-like bacteria.</title>
        <authorList>
            <person name="Tan W.R."/>
            <person name="Lau N.-S."/>
            <person name="Go F."/>
            <person name="Amirul A.-A.A."/>
        </authorList>
    </citation>
    <scope>NUCLEOTIDE SEQUENCE [LARGE SCALE GENOMIC DNA]</scope>
    <source>
        <strain evidence="2 3">CCB-QB4</strain>
    </source>
</reference>
<proteinExistence type="predicted"/>
<dbReference type="OrthoDB" id="1188513at2"/>
<dbReference type="Proteomes" id="UP000244441">
    <property type="component" value="Chromosome"/>
</dbReference>
<dbReference type="EMBL" id="CP026604">
    <property type="protein sequence ID" value="AWB66538.1"/>
    <property type="molecule type" value="Genomic_DNA"/>
</dbReference>
<evidence type="ECO:0000256" key="1">
    <source>
        <dbReference type="SAM" id="SignalP"/>
    </source>
</evidence>
<feature type="signal peptide" evidence="1">
    <location>
        <begin position="1"/>
        <end position="22"/>
    </location>
</feature>
<organism evidence="2 3">
    <name type="scientific">Saccharobesus litoralis</name>
    <dbReference type="NCBI Taxonomy" id="2172099"/>
    <lineage>
        <taxon>Bacteria</taxon>
        <taxon>Pseudomonadati</taxon>
        <taxon>Pseudomonadota</taxon>
        <taxon>Gammaproteobacteria</taxon>
        <taxon>Alteromonadales</taxon>
        <taxon>Alteromonadaceae</taxon>
        <taxon>Saccharobesus</taxon>
    </lineage>
</organism>
<dbReference type="RefSeq" id="WP_108602601.1">
    <property type="nucleotide sequence ID" value="NZ_CP026604.1"/>
</dbReference>